<evidence type="ECO:0000256" key="1">
    <source>
        <dbReference type="SAM" id="MobiDB-lite"/>
    </source>
</evidence>
<comment type="caution">
    <text evidence="3">The sequence shown here is derived from an EMBL/GenBank/DDBJ whole genome shotgun (WGS) entry which is preliminary data.</text>
</comment>
<sequence length="224" mass="25241">MTVVRQFGLLLWKNYIQQKRQILVTLVEIALPLLFSAILIVLRQKVPFTNYPNATHYQSFLVDWLPLPVPYGGFQLAYVPSNASVVRQVAEDVQRSLGARAISSVRGFETEQKFEKFVRTDTQSGNVLAAVVFEHAFARDDEPLPLQVKYHLRFKYSPRNAPSGEKLELNPNNDLDWHTLSLFPPVPAARASGATQRPGGHPRVLSGRVPDGAARRRPRHHEGV</sequence>
<proteinExistence type="predicted"/>
<keyword evidence="2" id="KW-1133">Transmembrane helix</keyword>
<dbReference type="AlphaFoldDB" id="A0A9Q1EW06"/>
<evidence type="ECO:0000256" key="2">
    <source>
        <dbReference type="SAM" id="Phobius"/>
    </source>
</evidence>
<keyword evidence="2" id="KW-0472">Membrane</keyword>
<name>A0A9Q1EW06_SYNKA</name>
<protein>
    <submittedName>
        <fullName evidence="3">Uncharacterized protein</fullName>
    </submittedName>
</protein>
<gene>
    <name evidence="3" type="ORF">SKAU_G00302320</name>
</gene>
<organism evidence="3 4">
    <name type="scientific">Synaphobranchus kaupii</name>
    <name type="common">Kaup's arrowtooth eel</name>
    <dbReference type="NCBI Taxonomy" id="118154"/>
    <lineage>
        <taxon>Eukaryota</taxon>
        <taxon>Metazoa</taxon>
        <taxon>Chordata</taxon>
        <taxon>Craniata</taxon>
        <taxon>Vertebrata</taxon>
        <taxon>Euteleostomi</taxon>
        <taxon>Actinopterygii</taxon>
        <taxon>Neopterygii</taxon>
        <taxon>Teleostei</taxon>
        <taxon>Anguilliformes</taxon>
        <taxon>Synaphobranchidae</taxon>
        <taxon>Synaphobranchus</taxon>
    </lineage>
</organism>
<feature type="compositionally biased region" description="Basic residues" evidence="1">
    <location>
        <begin position="215"/>
        <end position="224"/>
    </location>
</feature>
<evidence type="ECO:0000313" key="4">
    <source>
        <dbReference type="Proteomes" id="UP001152622"/>
    </source>
</evidence>
<dbReference type="EMBL" id="JAINUF010000012">
    <property type="protein sequence ID" value="KAJ8346039.1"/>
    <property type="molecule type" value="Genomic_DNA"/>
</dbReference>
<keyword evidence="4" id="KW-1185">Reference proteome</keyword>
<reference evidence="3" key="1">
    <citation type="journal article" date="2023" name="Science">
        <title>Genome structures resolve the early diversification of teleost fishes.</title>
        <authorList>
            <person name="Parey E."/>
            <person name="Louis A."/>
            <person name="Montfort J."/>
            <person name="Bouchez O."/>
            <person name="Roques C."/>
            <person name="Iampietro C."/>
            <person name="Lluch J."/>
            <person name="Castinel A."/>
            <person name="Donnadieu C."/>
            <person name="Desvignes T."/>
            <person name="Floi Bucao C."/>
            <person name="Jouanno E."/>
            <person name="Wen M."/>
            <person name="Mejri S."/>
            <person name="Dirks R."/>
            <person name="Jansen H."/>
            <person name="Henkel C."/>
            <person name="Chen W.J."/>
            <person name="Zahm M."/>
            <person name="Cabau C."/>
            <person name="Klopp C."/>
            <person name="Thompson A.W."/>
            <person name="Robinson-Rechavi M."/>
            <person name="Braasch I."/>
            <person name="Lecointre G."/>
            <person name="Bobe J."/>
            <person name="Postlethwait J.H."/>
            <person name="Berthelot C."/>
            <person name="Roest Crollius H."/>
            <person name="Guiguen Y."/>
        </authorList>
    </citation>
    <scope>NUCLEOTIDE SEQUENCE</scope>
    <source>
        <strain evidence="3">WJC10195</strain>
    </source>
</reference>
<evidence type="ECO:0000313" key="3">
    <source>
        <dbReference type="EMBL" id="KAJ8346039.1"/>
    </source>
</evidence>
<keyword evidence="2" id="KW-0812">Transmembrane</keyword>
<dbReference type="Proteomes" id="UP001152622">
    <property type="component" value="Chromosome 12"/>
</dbReference>
<feature type="transmembrane region" description="Helical" evidence="2">
    <location>
        <begin position="21"/>
        <end position="42"/>
    </location>
</feature>
<feature type="region of interest" description="Disordered" evidence="1">
    <location>
        <begin position="188"/>
        <end position="224"/>
    </location>
</feature>
<dbReference type="OrthoDB" id="6512918at2759"/>
<accession>A0A9Q1EW06</accession>